<proteinExistence type="predicted"/>
<comment type="caution">
    <text evidence="1">The sequence shown here is derived from an EMBL/GenBank/DDBJ whole genome shotgun (WGS) entry which is preliminary data.</text>
</comment>
<gene>
    <name evidence="1" type="ORF">BS640_16065</name>
</gene>
<evidence type="ECO:0000313" key="1">
    <source>
        <dbReference type="EMBL" id="ORJ24504.1"/>
    </source>
</evidence>
<accession>A0A1X0WCJ5</accession>
<protein>
    <submittedName>
        <fullName evidence="1">Uncharacterized protein</fullName>
    </submittedName>
</protein>
<dbReference type="AlphaFoldDB" id="A0A1X0WCJ5"/>
<dbReference type="STRING" id="1646377.BS640_16065"/>
<sequence>MSFANHHKNLLLLFFSARCLILRQRLQARDGGAQGVKESSLPKFNNIQYAFKFANNCDANHKDSAIILGDRFL</sequence>
<reference evidence="1 2" key="1">
    <citation type="journal article" date="2017" name="Int. J. Syst. Evol. Microbiol.">
        <title>Rouxiella badensis sp. nov. and Rouxiella silvae sp. nov. isolated from peat bog soil in Germany and emendation of the genus description.</title>
        <authorList>
            <person name="Le Fleche-Mateos A."/>
            <person name="Kugler J.H."/>
            <person name="Hansen S.H."/>
            <person name="Syldatk C."/>
            <person name="Hausmann R."/>
            <person name="Lomprez F."/>
            <person name="Vandenbogaert M."/>
            <person name="Manuguerra J.C."/>
            <person name="Grimont P.A."/>
        </authorList>
    </citation>
    <scope>NUCLEOTIDE SEQUENCE [LARGE SCALE GENOMIC DNA]</scope>
    <source>
        <strain evidence="1 2">DSM 100043</strain>
    </source>
</reference>
<dbReference type="Proteomes" id="UP000192536">
    <property type="component" value="Unassembled WGS sequence"/>
</dbReference>
<dbReference type="EMBL" id="MRWE01000028">
    <property type="protein sequence ID" value="ORJ24504.1"/>
    <property type="molecule type" value="Genomic_DNA"/>
</dbReference>
<name>A0A1X0WCJ5_9GAMM</name>
<organism evidence="1 2">
    <name type="scientific">Rouxiella badensis</name>
    <dbReference type="NCBI Taxonomy" id="1646377"/>
    <lineage>
        <taxon>Bacteria</taxon>
        <taxon>Pseudomonadati</taxon>
        <taxon>Pseudomonadota</taxon>
        <taxon>Gammaproteobacteria</taxon>
        <taxon>Enterobacterales</taxon>
        <taxon>Yersiniaceae</taxon>
        <taxon>Rouxiella</taxon>
    </lineage>
</organism>
<keyword evidence="2" id="KW-1185">Reference proteome</keyword>
<evidence type="ECO:0000313" key="2">
    <source>
        <dbReference type="Proteomes" id="UP000192536"/>
    </source>
</evidence>